<comment type="function">
    <text evidence="8">Catalyzes the attachment of valine to tRNA(Val). As ValRS can inadvertently accommodate and process structurally similar amino acids such as threonine, to avoid such errors, it has a 'posttransfer' editing activity that hydrolyzes mischarged Thr-tRNA(Val) in a tRNA-dependent manner.</text>
</comment>
<evidence type="ECO:0000313" key="12">
    <source>
        <dbReference type="Proteomes" id="UP001595872"/>
    </source>
</evidence>
<evidence type="ECO:0000256" key="5">
    <source>
        <dbReference type="ARBA" id="ARBA00022917"/>
    </source>
</evidence>
<keyword evidence="4 8" id="KW-0067">ATP-binding</keyword>
<dbReference type="InterPro" id="IPR009080">
    <property type="entry name" value="tRNAsynth_Ia_anticodon-bd"/>
</dbReference>
<keyword evidence="5 8" id="KW-0648">Protein biosynthesis</keyword>
<dbReference type="Gene3D" id="3.40.50.620">
    <property type="entry name" value="HUPs"/>
    <property type="match status" value="2"/>
</dbReference>
<comment type="domain">
    <text evidence="8">ValRS has two distinct active sites: one for aminoacylation and one for editing. The misactivated threonine is translocated from the active site to the editing site.</text>
</comment>
<dbReference type="SUPFAM" id="SSF50677">
    <property type="entry name" value="ValRS/IleRS/LeuRS editing domain"/>
    <property type="match status" value="1"/>
</dbReference>
<dbReference type="PROSITE" id="PS00178">
    <property type="entry name" value="AA_TRNA_LIGASE_I"/>
    <property type="match status" value="1"/>
</dbReference>
<dbReference type="InterPro" id="IPR033705">
    <property type="entry name" value="Anticodon_Ia_Val"/>
</dbReference>
<feature type="domain" description="Aminoacyl-tRNA synthetase class Ia" evidence="9">
    <location>
        <begin position="23"/>
        <end position="616"/>
    </location>
</feature>
<keyword evidence="1 8" id="KW-0963">Cytoplasm</keyword>
<dbReference type="InterPro" id="IPR022874">
    <property type="entry name" value="Valine-tRNA_ligase_type_2"/>
</dbReference>
<evidence type="ECO:0000259" key="9">
    <source>
        <dbReference type="Pfam" id="PF00133"/>
    </source>
</evidence>
<dbReference type="Pfam" id="PF08264">
    <property type="entry name" value="Anticodon_1"/>
    <property type="match status" value="1"/>
</dbReference>
<organism evidence="11 12">
    <name type="scientific">Actinomadura gamaensis</name>
    <dbReference type="NCBI Taxonomy" id="1763541"/>
    <lineage>
        <taxon>Bacteria</taxon>
        <taxon>Bacillati</taxon>
        <taxon>Actinomycetota</taxon>
        <taxon>Actinomycetes</taxon>
        <taxon>Streptosporangiales</taxon>
        <taxon>Thermomonosporaceae</taxon>
        <taxon>Actinomadura</taxon>
    </lineage>
</organism>
<evidence type="ECO:0000256" key="8">
    <source>
        <dbReference type="HAMAP-Rule" id="MF_02005"/>
    </source>
</evidence>
<dbReference type="InterPro" id="IPR002303">
    <property type="entry name" value="Valyl-tRNA_ligase"/>
</dbReference>
<dbReference type="NCBIfam" id="NF000540">
    <property type="entry name" value="alt_ValS"/>
    <property type="match status" value="1"/>
</dbReference>
<dbReference type="InterPro" id="IPR014729">
    <property type="entry name" value="Rossmann-like_a/b/a_fold"/>
</dbReference>
<dbReference type="Pfam" id="PF00133">
    <property type="entry name" value="tRNA-synt_1"/>
    <property type="match status" value="1"/>
</dbReference>
<dbReference type="InterPro" id="IPR009008">
    <property type="entry name" value="Val/Leu/Ile-tRNA-synth_edit"/>
</dbReference>
<feature type="domain" description="Methionyl/Valyl/Leucyl/Isoleucyl-tRNA synthetase anticodon-binding" evidence="10">
    <location>
        <begin position="661"/>
        <end position="799"/>
    </location>
</feature>
<comment type="similarity">
    <text evidence="8">Belongs to the class-I aminoacyl-tRNA synthetase family. ValS type 2 subfamily.</text>
</comment>
<keyword evidence="2 8" id="KW-0436">Ligase</keyword>
<feature type="short sequence motif" description="'HIGH' region" evidence="8">
    <location>
        <begin position="52"/>
        <end position="62"/>
    </location>
</feature>
<dbReference type="RefSeq" id="WP_378262966.1">
    <property type="nucleotide sequence ID" value="NZ_JBHSIT010000013.1"/>
</dbReference>
<comment type="catalytic activity">
    <reaction evidence="7 8">
        <text>tRNA(Val) + L-valine + ATP = L-valyl-tRNA(Val) + AMP + diphosphate</text>
        <dbReference type="Rhea" id="RHEA:10704"/>
        <dbReference type="Rhea" id="RHEA-COMP:9672"/>
        <dbReference type="Rhea" id="RHEA-COMP:9708"/>
        <dbReference type="ChEBI" id="CHEBI:30616"/>
        <dbReference type="ChEBI" id="CHEBI:33019"/>
        <dbReference type="ChEBI" id="CHEBI:57762"/>
        <dbReference type="ChEBI" id="CHEBI:78442"/>
        <dbReference type="ChEBI" id="CHEBI:78537"/>
        <dbReference type="ChEBI" id="CHEBI:456215"/>
        <dbReference type="EC" id="6.1.1.9"/>
    </reaction>
</comment>
<accession>A0ABV9UA91</accession>
<dbReference type="EC" id="6.1.1.9" evidence="8"/>
<dbReference type="InterPro" id="IPR002300">
    <property type="entry name" value="aa-tRNA-synth_Ia"/>
</dbReference>
<dbReference type="Gene3D" id="3.90.740.10">
    <property type="entry name" value="Valyl/Leucyl/Isoleucyl-tRNA synthetase, editing domain"/>
    <property type="match status" value="1"/>
</dbReference>
<comment type="subcellular location">
    <subcellularLocation>
        <location evidence="8">Cytoplasm</location>
    </subcellularLocation>
</comment>
<evidence type="ECO:0000313" key="11">
    <source>
        <dbReference type="EMBL" id="MFC4912746.1"/>
    </source>
</evidence>
<keyword evidence="3 8" id="KW-0547">Nucleotide-binding</keyword>
<feature type="binding site" evidence="8">
    <location>
        <position position="581"/>
    </location>
    <ligand>
        <name>ATP</name>
        <dbReference type="ChEBI" id="CHEBI:30616"/>
    </ligand>
</feature>
<name>A0ABV9UA91_9ACTN</name>
<dbReference type="InterPro" id="IPR013155">
    <property type="entry name" value="M/V/L/I-tRNA-synth_anticd-bd"/>
</dbReference>
<evidence type="ECO:0000256" key="2">
    <source>
        <dbReference type="ARBA" id="ARBA00022598"/>
    </source>
</evidence>
<evidence type="ECO:0000256" key="4">
    <source>
        <dbReference type="ARBA" id="ARBA00022840"/>
    </source>
</evidence>
<dbReference type="SUPFAM" id="SSF52374">
    <property type="entry name" value="Nucleotidylyl transferase"/>
    <property type="match status" value="1"/>
</dbReference>
<dbReference type="PANTHER" id="PTHR11946">
    <property type="entry name" value="VALYL-TRNA SYNTHETASES"/>
    <property type="match status" value="1"/>
</dbReference>
<evidence type="ECO:0000256" key="6">
    <source>
        <dbReference type="ARBA" id="ARBA00023146"/>
    </source>
</evidence>
<dbReference type="InterPro" id="IPR048044">
    <property type="entry name" value="Valyl-tRNA_ligase_actino"/>
</dbReference>
<keyword evidence="12" id="KW-1185">Reference proteome</keyword>
<dbReference type="EMBL" id="JBHSIT010000013">
    <property type="protein sequence ID" value="MFC4912746.1"/>
    <property type="molecule type" value="Genomic_DNA"/>
</dbReference>
<feature type="short sequence motif" description="'KMSKS' region" evidence="8">
    <location>
        <begin position="578"/>
        <end position="582"/>
    </location>
</feature>
<reference evidence="12" key="1">
    <citation type="journal article" date="2019" name="Int. J. Syst. Evol. Microbiol.">
        <title>The Global Catalogue of Microorganisms (GCM) 10K type strain sequencing project: providing services to taxonomists for standard genome sequencing and annotation.</title>
        <authorList>
            <consortium name="The Broad Institute Genomics Platform"/>
            <consortium name="The Broad Institute Genome Sequencing Center for Infectious Disease"/>
            <person name="Wu L."/>
            <person name="Ma J."/>
        </authorList>
    </citation>
    <scope>NUCLEOTIDE SEQUENCE [LARGE SCALE GENOMIC DNA]</scope>
    <source>
        <strain evidence="12">KLKA75</strain>
    </source>
</reference>
<evidence type="ECO:0000259" key="10">
    <source>
        <dbReference type="Pfam" id="PF08264"/>
    </source>
</evidence>
<keyword evidence="6 8" id="KW-0030">Aminoacyl-tRNA synthetase</keyword>
<protein>
    <recommendedName>
        <fullName evidence="8">Valine--tRNA ligase</fullName>
        <ecNumber evidence="8">6.1.1.9</ecNumber>
    </recommendedName>
    <alternativeName>
        <fullName evidence="8">Valyl-tRNA synthetase</fullName>
        <shortName evidence="8">ValRS</shortName>
    </alternativeName>
</protein>
<proteinExistence type="inferred from homology"/>
<sequence>MNIQPRTPNVPAKPSLDGLEDTWVRRWEEDGTYRFDRTRPAEEVYSIDTPPPTVSGSLHVGHVFSYTHTDTVARYRRMRGQEVFYPIGWDDNGLPTERRVQNYFGVRGDASLPYDPSFEPPEKPDPKRQVAVSRRNFIELCDRLTGIDEKAFEDTWRRVGLSVDWNLLYTTIGENARIASQRAFLRNLRRGEAYLSEAPTLWDVTFRTAVAQAELEDRDQPGAFYRMRFHGERPVYIETTRPELLPACVALVAHPEDERYRELFGTTVRTPFFGVEVPVLAHRLAEPDKGSGIAMICTFGDVTDVTWWRELDLPTRAVVGWDGRFVAEPPAGVPADRYAELAGKTVHSARERMVELLAEAGDLDGEPRKIVRPVKFYEKGSRPLEIVTTRQWYIRNGGRGPELRAELLARGRELEWYPAYMRARYENWVEGLNGDWLISRQRFYGVPIPVWYRLDASGEPVYDEPIVPAEDALPVDPASDVPPGFTEDQRGKPNGFTGDPDVMDTWATSSLTPQIAGGWERDPDLFGRVFPYSLRPQAHDIIRTWLFSTVVRAHLENGSLPWRAVALSGWILDPDRKKMSKSKGNVVTPIALLEEYGSDAVRYWAANGRPGTDTAFDTGQIKVGRRLAIKILNASKFVLGFAEQPLAEGADADGIWYPGDLAMLAALRGVVAEATEAFEDHDYTRALERTERFFWQFCDDYLELVKQRAYGDGREAASARAALNLALSVLLRLFAPVLPFVTEEVWSWWREGSIHRAAWPAPDELPDGGDASLLDVAAEALRQVRKAKSDEKVSMRTELARAVVTGERAGDLSAVSADLRAAGRIAELDLDGREGALTVTVTFA</sequence>
<dbReference type="Proteomes" id="UP001595872">
    <property type="component" value="Unassembled WGS sequence"/>
</dbReference>
<dbReference type="HAMAP" id="MF_02005">
    <property type="entry name" value="Val_tRNA_synth_type2"/>
    <property type="match status" value="1"/>
</dbReference>
<evidence type="ECO:0000256" key="7">
    <source>
        <dbReference type="ARBA" id="ARBA00047552"/>
    </source>
</evidence>
<dbReference type="SUPFAM" id="SSF47323">
    <property type="entry name" value="Anticodon-binding domain of a subclass of class I aminoacyl-tRNA synthetases"/>
    <property type="match status" value="1"/>
</dbReference>
<dbReference type="PANTHER" id="PTHR11946:SF93">
    <property type="entry name" value="VALINE--TRNA LIGASE, CHLOROPLASTIC_MITOCHONDRIAL 2"/>
    <property type="match status" value="1"/>
</dbReference>
<dbReference type="Gene3D" id="1.10.730.10">
    <property type="entry name" value="Isoleucyl-tRNA Synthetase, Domain 1"/>
    <property type="match status" value="1"/>
</dbReference>
<evidence type="ECO:0000256" key="1">
    <source>
        <dbReference type="ARBA" id="ARBA00022490"/>
    </source>
</evidence>
<dbReference type="CDD" id="cd07962">
    <property type="entry name" value="Anticodon_Ia_Val"/>
    <property type="match status" value="1"/>
</dbReference>
<dbReference type="InterPro" id="IPR001412">
    <property type="entry name" value="aa-tRNA-synth_I_CS"/>
</dbReference>
<dbReference type="GO" id="GO:0004832">
    <property type="term" value="F:valine-tRNA ligase activity"/>
    <property type="evidence" value="ECO:0007669"/>
    <property type="project" value="UniProtKB-EC"/>
</dbReference>
<dbReference type="PRINTS" id="PR00986">
    <property type="entry name" value="TRNASYNTHVAL"/>
</dbReference>
<comment type="caution">
    <text evidence="11">The sequence shown here is derived from an EMBL/GenBank/DDBJ whole genome shotgun (WGS) entry which is preliminary data.</text>
</comment>
<evidence type="ECO:0000256" key="3">
    <source>
        <dbReference type="ARBA" id="ARBA00022741"/>
    </source>
</evidence>
<gene>
    <name evidence="8 11" type="primary">valS</name>
    <name evidence="11" type="ORF">ACFPCY_35985</name>
</gene>
<comment type="subunit">
    <text evidence="8">Monomer.</text>
</comment>
<dbReference type="NCBIfam" id="NF009687">
    <property type="entry name" value="PRK13208.1"/>
    <property type="match status" value="1"/>
</dbReference>